<dbReference type="PANTHER" id="PTHR38479">
    <property type="entry name" value="LMO0824 PROTEIN"/>
    <property type="match status" value="1"/>
</dbReference>
<dbReference type="EMBL" id="CAJA01000403">
    <property type="protein sequence ID" value="CCH74620.1"/>
    <property type="molecule type" value="Genomic_DNA"/>
</dbReference>
<keyword evidence="2" id="KW-1185">Reference proteome</keyword>
<dbReference type="OrthoDB" id="9148135at2"/>
<reference evidence="1 2" key="1">
    <citation type="journal article" date="2013" name="ISME J.">
        <title>A metabolic model for members of the genus Tetrasphaera involved in enhanced biological phosphorus removal.</title>
        <authorList>
            <person name="Kristiansen R."/>
            <person name="Nguyen H.T.T."/>
            <person name="Saunders A.M."/>
            <person name="Nielsen J.L."/>
            <person name="Wimmer R."/>
            <person name="Le V.Q."/>
            <person name="McIlroy S.J."/>
            <person name="Petrovski S."/>
            <person name="Seviour R.J."/>
            <person name="Calteau A."/>
            <person name="Nielsen K.L."/>
            <person name="Nielsen P.H."/>
        </authorList>
    </citation>
    <scope>NUCLEOTIDE SEQUENCE [LARGE SCALE GENOMIC DNA]</scope>
    <source>
        <strain evidence="1 2">Ben110</strain>
    </source>
</reference>
<proteinExistence type="predicted"/>
<dbReference type="Proteomes" id="UP000035763">
    <property type="component" value="Unassembled WGS sequence"/>
</dbReference>
<dbReference type="Pfam" id="PF06224">
    <property type="entry name" value="AlkZ-like"/>
    <property type="match status" value="1"/>
</dbReference>
<dbReference type="InterPro" id="IPR009351">
    <property type="entry name" value="AlkZ-like"/>
</dbReference>
<accession>W6K0S3</accession>
<dbReference type="STRING" id="1193182.BN11_4610014"/>
<comment type="caution">
    <text evidence="1">The sequence shown here is derived from an EMBL/GenBank/DDBJ whole genome shotgun (WGS) entry which is preliminary data.</text>
</comment>
<evidence type="ECO:0000313" key="2">
    <source>
        <dbReference type="Proteomes" id="UP000035763"/>
    </source>
</evidence>
<dbReference type="AlphaFoldDB" id="W6K0S3"/>
<organism evidence="1 2">
    <name type="scientific">Nostocoides australiense Ben110</name>
    <dbReference type="NCBI Taxonomy" id="1193182"/>
    <lineage>
        <taxon>Bacteria</taxon>
        <taxon>Bacillati</taxon>
        <taxon>Actinomycetota</taxon>
        <taxon>Actinomycetes</taxon>
        <taxon>Micrococcales</taxon>
        <taxon>Intrasporangiaceae</taxon>
        <taxon>Nostocoides</taxon>
    </lineage>
</organism>
<evidence type="ECO:0008006" key="3">
    <source>
        <dbReference type="Google" id="ProtNLM"/>
    </source>
</evidence>
<dbReference type="RefSeq" id="WP_048699967.1">
    <property type="nucleotide sequence ID" value="NZ_HG764815.1"/>
</dbReference>
<evidence type="ECO:0000313" key="1">
    <source>
        <dbReference type="EMBL" id="CCH74620.1"/>
    </source>
</evidence>
<dbReference type="PANTHER" id="PTHR38479:SF2">
    <property type="entry name" value="WINGED HELIX DNA-BINDING DOMAIN-CONTAINING PROTEIN"/>
    <property type="match status" value="1"/>
</dbReference>
<gene>
    <name evidence="1" type="ORF">BN11_4610014</name>
</gene>
<name>W6K0S3_9MICO</name>
<sequence length="388" mass="42184">MPEVTWEDLAAHALRRQFPEPPSRTPGVADVVDLLQGVGPLQTQNARAAFIGIAARLPGVTHEVITAAYEEHRILRGSNLRGTVHTSTAADHPLLEATTRIGQRALYHRFLRPVATSLDEIFAGIEDYARDEWRTPAQLREHLGAWMSEHDPQGQPQLETTAGRYFGFGHGGLVRRPLSGPWSGQGAPGYRTASALLTPADIGERTRLLADSDAAVEAMIRRHLTAYGPVSRNDIAWWSGVGLTPIDAGLQRLAAELHSMTGPDGRTYVTLTTPVAPSDADIPGIALLPEFDALLCGFDPPARGRFVDPRHYDILWRQENGLLLAPLLVRGRLTGYWTLAGTGGRRELTVSYFRGTPRPTKSLLTAPVAGLERALGVRVGTVAIARHS</sequence>
<protein>
    <recommendedName>
        <fullName evidence="3">Winged helix DNA-binding domain-containing protein</fullName>
    </recommendedName>
</protein>